<dbReference type="OrthoDB" id="1909122at2759"/>
<dbReference type="AlphaFoldDB" id="A0A7J0D8A1"/>
<gene>
    <name evidence="2" type="ORF">Acr_00g0007290</name>
</gene>
<dbReference type="GO" id="GO:0015074">
    <property type="term" value="P:DNA integration"/>
    <property type="evidence" value="ECO:0007669"/>
    <property type="project" value="InterPro"/>
</dbReference>
<dbReference type="PANTHER" id="PTHR45835:SF99">
    <property type="entry name" value="CHROMO DOMAIN-CONTAINING PROTEIN-RELATED"/>
    <property type="match status" value="1"/>
</dbReference>
<evidence type="ECO:0000313" key="3">
    <source>
        <dbReference type="Proteomes" id="UP000585474"/>
    </source>
</evidence>
<sequence>MNVVIFYQFKPLALSYIQLHGVPVSIVSDRNPRFTAHFWQGLQSMLGTSLLLSTAYHPQIDGQSKRMIQILEDMLRACVLDYRGRWEDHLSLVEFVYNNSYQSSIEMAPYEALYGRPCRSPVCWTELGEVAIVGPELVVEIAESMGLIYKRLKAAQEATKEKVKVIRQCLLTAQSHQKSYADRRRRSLLFEVGDHVFLKVSLHWGLHRLGRRSKISPCYIGQFDIIKRIGEVAYHLALPPKLSGVYNVFHVSMLKKYEPAPSHVLEWS</sequence>
<dbReference type="SUPFAM" id="SSF53098">
    <property type="entry name" value="Ribonuclease H-like"/>
    <property type="match status" value="1"/>
</dbReference>
<dbReference type="Proteomes" id="UP000585474">
    <property type="component" value="Unassembled WGS sequence"/>
</dbReference>
<dbReference type="InterPro" id="IPR056924">
    <property type="entry name" value="SH3_Tf2-1"/>
</dbReference>
<dbReference type="Pfam" id="PF24626">
    <property type="entry name" value="SH3_Tf2-1"/>
    <property type="match status" value="1"/>
</dbReference>
<dbReference type="Gene3D" id="3.30.420.10">
    <property type="entry name" value="Ribonuclease H-like superfamily/Ribonuclease H"/>
    <property type="match status" value="1"/>
</dbReference>
<dbReference type="GO" id="GO:0003676">
    <property type="term" value="F:nucleic acid binding"/>
    <property type="evidence" value="ECO:0007669"/>
    <property type="project" value="InterPro"/>
</dbReference>
<reference evidence="3" key="1">
    <citation type="submission" date="2019-07" db="EMBL/GenBank/DDBJ databases">
        <title>De Novo Assembly of kiwifruit Actinidia rufa.</title>
        <authorList>
            <person name="Sugita-Konishi S."/>
            <person name="Sato K."/>
            <person name="Mori E."/>
            <person name="Abe Y."/>
            <person name="Kisaki G."/>
            <person name="Hamano K."/>
            <person name="Suezawa K."/>
            <person name="Otani M."/>
            <person name="Fukuda T."/>
            <person name="Manabe T."/>
            <person name="Gomi K."/>
            <person name="Tabuchi M."/>
            <person name="Akimitsu K."/>
            <person name="Kataoka I."/>
        </authorList>
    </citation>
    <scope>NUCLEOTIDE SEQUENCE [LARGE SCALE GENOMIC DNA]</scope>
    <source>
        <strain evidence="3">cv. Fuchu</strain>
    </source>
</reference>
<keyword evidence="3" id="KW-1185">Reference proteome</keyword>
<evidence type="ECO:0000259" key="1">
    <source>
        <dbReference type="PROSITE" id="PS50994"/>
    </source>
</evidence>
<protein>
    <recommendedName>
        <fullName evidence="1">Integrase catalytic domain-containing protein</fullName>
    </recommendedName>
</protein>
<proteinExistence type="predicted"/>
<dbReference type="PANTHER" id="PTHR45835">
    <property type="entry name" value="YALI0A06105P"/>
    <property type="match status" value="1"/>
</dbReference>
<dbReference type="InterPro" id="IPR036397">
    <property type="entry name" value="RNaseH_sf"/>
</dbReference>
<dbReference type="EMBL" id="BJWL01000092">
    <property type="protein sequence ID" value="GFS29579.1"/>
    <property type="molecule type" value="Genomic_DNA"/>
</dbReference>
<dbReference type="PROSITE" id="PS50994">
    <property type="entry name" value="INTEGRASE"/>
    <property type="match status" value="1"/>
</dbReference>
<evidence type="ECO:0000313" key="2">
    <source>
        <dbReference type="EMBL" id="GFS29579.1"/>
    </source>
</evidence>
<accession>A0A7J0D8A1</accession>
<organism evidence="2 3">
    <name type="scientific">Actinidia rufa</name>
    <dbReference type="NCBI Taxonomy" id="165716"/>
    <lineage>
        <taxon>Eukaryota</taxon>
        <taxon>Viridiplantae</taxon>
        <taxon>Streptophyta</taxon>
        <taxon>Embryophyta</taxon>
        <taxon>Tracheophyta</taxon>
        <taxon>Spermatophyta</taxon>
        <taxon>Magnoliopsida</taxon>
        <taxon>eudicotyledons</taxon>
        <taxon>Gunneridae</taxon>
        <taxon>Pentapetalae</taxon>
        <taxon>asterids</taxon>
        <taxon>Ericales</taxon>
        <taxon>Actinidiaceae</taxon>
        <taxon>Actinidia</taxon>
    </lineage>
</organism>
<dbReference type="InterPro" id="IPR001584">
    <property type="entry name" value="Integrase_cat-core"/>
</dbReference>
<feature type="domain" description="Integrase catalytic" evidence="1">
    <location>
        <begin position="1"/>
        <end position="117"/>
    </location>
</feature>
<name>A0A7J0D8A1_9ERIC</name>
<comment type="caution">
    <text evidence="2">The sequence shown here is derived from an EMBL/GenBank/DDBJ whole genome shotgun (WGS) entry which is preliminary data.</text>
</comment>
<dbReference type="InterPro" id="IPR012337">
    <property type="entry name" value="RNaseH-like_sf"/>
</dbReference>